<dbReference type="PROSITE" id="PS00411">
    <property type="entry name" value="KINESIN_MOTOR_1"/>
    <property type="match status" value="1"/>
</dbReference>
<dbReference type="PRINTS" id="PR00380">
    <property type="entry name" value="KINESINHEAVY"/>
</dbReference>
<evidence type="ECO:0000256" key="2">
    <source>
        <dbReference type="ARBA" id="ARBA00022741"/>
    </source>
</evidence>
<comment type="caution">
    <text evidence="9">The sequence shown here is derived from an EMBL/GenBank/DDBJ whole genome shotgun (WGS) entry which is preliminary data.</text>
</comment>
<feature type="coiled-coil region" evidence="7">
    <location>
        <begin position="380"/>
        <end position="559"/>
    </location>
</feature>
<name>A0AAW1KNZ3_POPJA</name>
<dbReference type="GO" id="GO:0003777">
    <property type="term" value="F:microtubule motor activity"/>
    <property type="evidence" value="ECO:0007669"/>
    <property type="project" value="InterPro"/>
</dbReference>
<evidence type="ECO:0000256" key="5">
    <source>
        <dbReference type="PROSITE-ProRule" id="PRU00283"/>
    </source>
</evidence>
<dbReference type="InterPro" id="IPR019821">
    <property type="entry name" value="Kinesin_motor_CS"/>
</dbReference>
<dbReference type="PROSITE" id="PS50067">
    <property type="entry name" value="KINESIN_MOTOR_2"/>
    <property type="match status" value="1"/>
</dbReference>
<dbReference type="InterPro" id="IPR001752">
    <property type="entry name" value="Kinesin_motor_dom"/>
</dbReference>
<dbReference type="FunFam" id="3.40.850.10:FF:000082">
    <property type="entry name" value="OSM3-like kinesin"/>
    <property type="match status" value="1"/>
</dbReference>
<protein>
    <recommendedName>
        <fullName evidence="6">Kinesin-like protein</fullName>
    </recommendedName>
</protein>
<comment type="subcellular location">
    <subcellularLocation>
        <location evidence="1">Cytoplasm</location>
        <location evidence="1">Cytoskeleton</location>
    </subcellularLocation>
</comment>
<sequence>MTPEQPQRFITSSVRNNGTVECENVKVAVRVRPTTIKKDIDGEIADQSLTRPIYSMDPDLKGITLIKPNTTGNIVTKSFRFDRVFDKDATQLDLYKCTAFPIVDKVMRGYNGTIFAYGQTGTGKTYTMMGKENRIEDKGIVPNAFAHIFGQIAKYNEERSFVVTATYLEIYNEDVRDLLSQKQNVKLEVRERADLGVYVKGLMGFTIDSIDSLNELMRLGNRNRTTASTLMNRTSSRSHAIFTITVESKDKSDNRTTVAKLNLVDLAGSERLQKTRASGDRLREATNINQSLSVLGSVISALVDGKSTHVPYRNSKLTRLLQDSLGGNSKTAMIATVSPLKSDLEESICTLRYASRVKYIRNKLSVNIETKHGLIEAVNIETKHGLIEAFEEEIARLKRRVSLITLREQVKLNASSNEAKNPYEEELEVAEREKDELTRKIETIRKKILIGGENLLELEKILIGGENLLEKAQQQLFLLEVSGAELENLNRSHQELEEQIQQKEIEKVDFARRYTDLQEENRHLTDQICMLQGFLNKSKEEYNEKSNDHQSELEILFENSKSLDREIQLADTIVRNYIPKMLRKTVEGNVVWNPDIDDYHVRGLQFTGNNMREDKLSDLIGVKSVERDISGVYGSYSRKRDS</sequence>
<dbReference type="InterPro" id="IPR027417">
    <property type="entry name" value="P-loop_NTPase"/>
</dbReference>
<dbReference type="GO" id="GO:0005524">
    <property type="term" value="F:ATP binding"/>
    <property type="evidence" value="ECO:0007669"/>
    <property type="project" value="UniProtKB-UniRule"/>
</dbReference>
<evidence type="ECO:0000256" key="7">
    <source>
        <dbReference type="SAM" id="Coils"/>
    </source>
</evidence>
<dbReference type="PANTHER" id="PTHR47968:SF50">
    <property type="entry name" value="KINESIN-LIKE PROTEIN"/>
    <property type="match status" value="1"/>
</dbReference>
<dbReference type="InterPro" id="IPR027640">
    <property type="entry name" value="Kinesin-like_fam"/>
</dbReference>
<keyword evidence="4" id="KW-0206">Cytoskeleton</keyword>
<proteinExistence type="inferred from homology"/>
<keyword evidence="7" id="KW-0175">Coiled coil</keyword>
<evidence type="ECO:0000256" key="1">
    <source>
        <dbReference type="ARBA" id="ARBA00004245"/>
    </source>
</evidence>
<dbReference type="GO" id="GO:0007018">
    <property type="term" value="P:microtubule-based movement"/>
    <property type="evidence" value="ECO:0007669"/>
    <property type="project" value="InterPro"/>
</dbReference>
<keyword evidence="3 5" id="KW-0067">ATP-binding</keyword>
<accession>A0AAW1KNZ3</accession>
<keyword evidence="6" id="KW-0493">Microtubule</keyword>
<comment type="similarity">
    <text evidence="5 6">Belongs to the TRAFAC class myosin-kinesin ATPase superfamily. Kinesin family.</text>
</comment>
<dbReference type="AlphaFoldDB" id="A0AAW1KNZ3"/>
<keyword evidence="2 5" id="KW-0547">Nucleotide-binding</keyword>
<feature type="domain" description="Kinesin motor" evidence="8">
    <location>
        <begin position="24"/>
        <end position="360"/>
    </location>
</feature>
<gene>
    <name evidence="9" type="ORF">QE152_g21656</name>
</gene>
<dbReference type="Pfam" id="PF00225">
    <property type="entry name" value="Kinesin"/>
    <property type="match status" value="1"/>
</dbReference>
<evidence type="ECO:0000259" key="8">
    <source>
        <dbReference type="PROSITE" id="PS50067"/>
    </source>
</evidence>
<keyword evidence="10" id="KW-1185">Reference proteome</keyword>
<dbReference type="Proteomes" id="UP001458880">
    <property type="component" value="Unassembled WGS sequence"/>
</dbReference>
<dbReference type="InterPro" id="IPR036961">
    <property type="entry name" value="Kinesin_motor_dom_sf"/>
</dbReference>
<organism evidence="9 10">
    <name type="scientific">Popillia japonica</name>
    <name type="common">Japanese beetle</name>
    <dbReference type="NCBI Taxonomy" id="7064"/>
    <lineage>
        <taxon>Eukaryota</taxon>
        <taxon>Metazoa</taxon>
        <taxon>Ecdysozoa</taxon>
        <taxon>Arthropoda</taxon>
        <taxon>Hexapoda</taxon>
        <taxon>Insecta</taxon>
        <taxon>Pterygota</taxon>
        <taxon>Neoptera</taxon>
        <taxon>Endopterygota</taxon>
        <taxon>Coleoptera</taxon>
        <taxon>Polyphaga</taxon>
        <taxon>Scarabaeiformia</taxon>
        <taxon>Scarabaeidae</taxon>
        <taxon>Rutelinae</taxon>
        <taxon>Popillia</taxon>
    </lineage>
</organism>
<dbReference type="EMBL" id="JASPKY010000201">
    <property type="protein sequence ID" value="KAK9721218.1"/>
    <property type="molecule type" value="Genomic_DNA"/>
</dbReference>
<keyword evidence="5 6" id="KW-0505">Motor protein</keyword>
<dbReference type="GO" id="GO:0008017">
    <property type="term" value="F:microtubule binding"/>
    <property type="evidence" value="ECO:0007669"/>
    <property type="project" value="InterPro"/>
</dbReference>
<evidence type="ECO:0000256" key="3">
    <source>
        <dbReference type="ARBA" id="ARBA00022840"/>
    </source>
</evidence>
<evidence type="ECO:0000256" key="6">
    <source>
        <dbReference type="RuleBase" id="RU000394"/>
    </source>
</evidence>
<reference evidence="9 10" key="1">
    <citation type="journal article" date="2024" name="BMC Genomics">
        <title>De novo assembly and annotation of Popillia japonica's genome with initial clues to its potential as an invasive pest.</title>
        <authorList>
            <person name="Cucini C."/>
            <person name="Boschi S."/>
            <person name="Funari R."/>
            <person name="Cardaioli E."/>
            <person name="Iannotti N."/>
            <person name="Marturano G."/>
            <person name="Paoli F."/>
            <person name="Bruttini M."/>
            <person name="Carapelli A."/>
            <person name="Frati F."/>
            <person name="Nardi F."/>
        </authorList>
    </citation>
    <scope>NUCLEOTIDE SEQUENCE [LARGE SCALE GENOMIC DNA]</scope>
    <source>
        <strain evidence="9">DMR45628</strain>
    </source>
</reference>
<dbReference type="SMART" id="SM00129">
    <property type="entry name" value="KISc"/>
    <property type="match status" value="1"/>
</dbReference>
<dbReference type="SUPFAM" id="SSF52540">
    <property type="entry name" value="P-loop containing nucleoside triphosphate hydrolases"/>
    <property type="match status" value="1"/>
</dbReference>
<feature type="binding site" evidence="5">
    <location>
        <begin position="118"/>
        <end position="125"/>
    </location>
    <ligand>
        <name>ATP</name>
        <dbReference type="ChEBI" id="CHEBI:30616"/>
    </ligand>
</feature>
<dbReference type="Gene3D" id="3.40.850.10">
    <property type="entry name" value="Kinesin motor domain"/>
    <property type="match status" value="1"/>
</dbReference>
<dbReference type="GO" id="GO:0000278">
    <property type="term" value="P:mitotic cell cycle"/>
    <property type="evidence" value="ECO:0007669"/>
    <property type="project" value="TreeGrafter"/>
</dbReference>
<evidence type="ECO:0000313" key="10">
    <source>
        <dbReference type="Proteomes" id="UP001458880"/>
    </source>
</evidence>
<dbReference type="GO" id="GO:0005874">
    <property type="term" value="C:microtubule"/>
    <property type="evidence" value="ECO:0007669"/>
    <property type="project" value="UniProtKB-KW"/>
</dbReference>
<evidence type="ECO:0000256" key="4">
    <source>
        <dbReference type="ARBA" id="ARBA00023212"/>
    </source>
</evidence>
<evidence type="ECO:0000313" key="9">
    <source>
        <dbReference type="EMBL" id="KAK9721218.1"/>
    </source>
</evidence>
<dbReference type="PANTHER" id="PTHR47968">
    <property type="entry name" value="CENTROMERE PROTEIN E"/>
    <property type="match status" value="1"/>
</dbReference>
<keyword evidence="4" id="KW-0963">Cytoplasm</keyword>